<name>A0A165MKX7_EXIGL</name>
<dbReference type="EMBL" id="KV425910">
    <property type="protein sequence ID" value="KZV99421.1"/>
    <property type="molecule type" value="Genomic_DNA"/>
</dbReference>
<dbReference type="InParanoid" id="A0A165MKX7"/>
<organism evidence="2 3">
    <name type="scientific">Exidia glandulosa HHB12029</name>
    <dbReference type="NCBI Taxonomy" id="1314781"/>
    <lineage>
        <taxon>Eukaryota</taxon>
        <taxon>Fungi</taxon>
        <taxon>Dikarya</taxon>
        <taxon>Basidiomycota</taxon>
        <taxon>Agaricomycotina</taxon>
        <taxon>Agaricomycetes</taxon>
        <taxon>Auriculariales</taxon>
        <taxon>Exidiaceae</taxon>
        <taxon>Exidia</taxon>
    </lineage>
</organism>
<evidence type="ECO:0000256" key="1">
    <source>
        <dbReference type="SAM" id="SignalP"/>
    </source>
</evidence>
<evidence type="ECO:0000313" key="3">
    <source>
        <dbReference type="Proteomes" id="UP000077266"/>
    </source>
</evidence>
<dbReference type="STRING" id="1314781.A0A165MKX7"/>
<dbReference type="Gene3D" id="2.170.15.10">
    <property type="entry name" value="Proaerolysin, chain A, domain 3"/>
    <property type="match status" value="1"/>
</dbReference>
<sequence length="413" mass="45792">MHIVTSLYLFTLVPAVTVTLVHASILPPIPDDLRTASVLAWDEDAGSVVAYEYATGSPNSKTNTFTKVARPQQLAARDDSATQGDICVDIAGDEIESMPGWQAMADKATQYWGSDWQKLEANNPNEDFEVKWGRTYACVSGVTKIEFDGDNPSCTKAPQVTDSKFINVSGTVALQTIAGTSSTTDVTVSKQSAVQAGWKLSVTAAIPDFFSATQEYSASLTLTNTQSTSQSVTTQVQQMSMMTINPQAGQTCHAEGTLTACTVPGHGRVQMIGHGYLWFLYPSPRKFNNQGKHRWWALQLEAEIPDEAQRSTFIELRTSTQTSTSTNFDAKDKQHDLERCEHDKRSDSNFYFRLAAHLDERIDNLHRYNMVWQRVSPVNAHDTALHNYFYGHSNLDRRAAVNDFIGGTDSYDF</sequence>
<evidence type="ECO:0000313" key="2">
    <source>
        <dbReference type="EMBL" id="KZV99421.1"/>
    </source>
</evidence>
<keyword evidence="3" id="KW-1185">Reference proteome</keyword>
<keyword evidence="1" id="KW-0732">Signal</keyword>
<dbReference type="OrthoDB" id="3010635at2759"/>
<accession>A0A165MKX7</accession>
<dbReference type="AlphaFoldDB" id="A0A165MKX7"/>
<dbReference type="Proteomes" id="UP000077266">
    <property type="component" value="Unassembled WGS sequence"/>
</dbReference>
<feature type="signal peptide" evidence="1">
    <location>
        <begin position="1"/>
        <end position="23"/>
    </location>
</feature>
<protein>
    <submittedName>
        <fullName evidence="2">Uncharacterized protein</fullName>
    </submittedName>
</protein>
<proteinExistence type="predicted"/>
<gene>
    <name evidence="2" type="ORF">EXIGLDRAFT_762715</name>
</gene>
<reference evidence="2 3" key="1">
    <citation type="journal article" date="2016" name="Mol. Biol. Evol.">
        <title>Comparative Genomics of Early-Diverging Mushroom-Forming Fungi Provides Insights into the Origins of Lignocellulose Decay Capabilities.</title>
        <authorList>
            <person name="Nagy L.G."/>
            <person name="Riley R."/>
            <person name="Tritt A."/>
            <person name="Adam C."/>
            <person name="Daum C."/>
            <person name="Floudas D."/>
            <person name="Sun H."/>
            <person name="Yadav J.S."/>
            <person name="Pangilinan J."/>
            <person name="Larsson K.H."/>
            <person name="Matsuura K."/>
            <person name="Barry K."/>
            <person name="Labutti K."/>
            <person name="Kuo R."/>
            <person name="Ohm R.A."/>
            <person name="Bhattacharya S.S."/>
            <person name="Shirouzu T."/>
            <person name="Yoshinaga Y."/>
            <person name="Martin F.M."/>
            <person name="Grigoriev I.V."/>
            <person name="Hibbett D.S."/>
        </authorList>
    </citation>
    <scope>NUCLEOTIDE SEQUENCE [LARGE SCALE GENOMIC DNA]</scope>
    <source>
        <strain evidence="2 3">HHB12029</strain>
    </source>
</reference>
<dbReference type="SUPFAM" id="SSF56973">
    <property type="entry name" value="Aerolisin/ETX pore-forming domain"/>
    <property type="match status" value="1"/>
</dbReference>
<feature type="chain" id="PRO_5007862634" evidence="1">
    <location>
        <begin position="24"/>
        <end position="413"/>
    </location>
</feature>